<dbReference type="EMBL" id="JANGAB010000001">
    <property type="protein sequence ID" value="MCQ4948692.1"/>
    <property type="molecule type" value="Genomic_DNA"/>
</dbReference>
<name>A0AAW5K755_9FIRM</name>
<reference evidence="1" key="1">
    <citation type="submission" date="2022-06" db="EMBL/GenBank/DDBJ databases">
        <title>Isolation of gut microbiota from human fecal samples.</title>
        <authorList>
            <person name="Pamer E.G."/>
            <person name="Barat B."/>
            <person name="Waligurski E."/>
            <person name="Medina S."/>
            <person name="Paddock L."/>
            <person name="Mostad J."/>
        </authorList>
    </citation>
    <scope>NUCLEOTIDE SEQUENCE</scope>
    <source>
        <strain evidence="1">DFI.7.96</strain>
    </source>
</reference>
<dbReference type="RefSeq" id="WP_256135467.1">
    <property type="nucleotide sequence ID" value="NZ_JANGAB010000001.1"/>
</dbReference>
<protein>
    <submittedName>
        <fullName evidence="1">Uncharacterized protein</fullName>
    </submittedName>
</protein>
<dbReference type="AlphaFoldDB" id="A0AAW5K755"/>
<comment type="caution">
    <text evidence="1">The sequence shown here is derived from an EMBL/GenBank/DDBJ whole genome shotgun (WGS) entry which is preliminary data.</text>
</comment>
<gene>
    <name evidence="1" type="ORF">NE646_03265</name>
</gene>
<evidence type="ECO:0000313" key="1">
    <source>
        <dbReference type="EMBL" id="MCQ4948692.1"/>
    </source>
</evidence>
<sequence length="127" mass="13330">MEGEGQRIPLSPAGSGYTADIPRNGHYLLTTVGNNGQRDSQKVTIDCIDTAGPQLLAIETCSGRIWSTLQDDLAGGASITATGEDGATYDPVDRDGDHLTLSLPLGHYTLTARDQLGNLSSGELTVE</sequence>
<accession>A0AAW5K755</accession>
<evidence type="ECO:0000313" key="2">
    <source>
        <dbReference type="Proteomes" id="UP001205063"/>
    </source>
</evidence>
<organism evidence="1 2">
    <name type="scientific">Bittarella massiliensis</name>
    <name type="common">ex Durand et al. 2017</name>
    <dbReference type="NCBI Taxonomy" id="1720313"/>
    <lineage>
        <taxon>Bacteria</taxon>
        <taxon>Bacillati</taxon>
        <taxon>Bacillota</taxon>
        <taxon>Clostridia</taxon>
        <taxon>Eubacteriales</taxon>
        <taxon>Oscillospiraceae</taxon>
        <taxon>Bittarella (ex Durand et al. 2017)</taxon>
    </lineage>
</organism>
<proteinExistence type="predicted"/>
<dbReference type="Proteomes" id="UP001205063">
    <property type="component" value="Unassembled WGS sequence"/>
</dbReference>